<organism evidence="1 2">
    <name type="scientific">Rhododendron molle</name>
    <name type="common">Chinese azalea</name>
    <name type="synonym">Azalea mollis</name>
    <dbReference type="NCBI Taxonomy" id="49168"/>
    <lineage>
        <taxon>Eukaryota</taxon>
        <taxon>Viridiplantae</taxon>
        <taxon>Streptophyta</taxon>
        <taxon>Embryophyta</taxon>
        <taxon>Tracheophyta</taxon>
        <taxon>Spermatophyta</taxon>
        <taxon>Magnoliopsida</taxon>
        <taxon>eudicotyledons</taxon>
        <taxon>Gunneridae</taxon>
        <taxon>Pentapetalae</taxon>
        <taxon>asterids</taxon>
        <taxon>Ericales</taxon>
        <taxon>Ericaceae</taxon>
        <taxon>Ericoideae</taxon>
        <taxon>Rhodoreae</taxon>
        <taxon>Rhododendron</taxon>
    </lineage>
</organism>
<accession>A0ACC0LX19</accession>
<evidence type="ECO:0000313" key="2">
    <source>
        <dbReference type="Proteomes" id="UP001062846"/>
    </source>
</evidence>
<name>A0ACC0LX19_RHOML</name>
<dbReference type="Proteomes" id="UP001062846">
    <property type="component" value="Chromosome 11"/>
</dbReference>
<proteinExistence type="predicted"/>
<sequence length="230" mass="26629">MLPTEKIQFIIELGGLLESKNCGKDKIYAPLYSVFDNIGLLIKENYHLKWLAYANELRGFKKPHGSSYSEPPKDPHRETRSISWRKDQISTGLTTQHSTAMDLELEHFGGVASALGIQSVEELQLIFEMLFPNHVGQLRQMYDSLKRAHDENTKLQEWDETLEKTLVIERVIAKDRPPTWSEMTLEKEIELLKLKGLEDDEECENKKKRLEHEKQVLNDSIYKALSKAPH</sequence>
<dbReference type="EMBL" id="CM046398">
    <property type="protein sequence ID" value="KAI8532842.1"/>
    <property type="molecule type" value="Genomic_DNA"/>
</dbReference>
<reference evidence="1" key="1">
    <citation type="submission" date="2022-02" db="EMBL/GenBank/DDBJ databases">
        <title>Plant Genome Project.</title>
        <authorList>
            <person name="Zhang R.-G."/>
        </authorList>
    </citation>
    <scope>NUCLEOTIDE SEQUENCE</scope>
    <source>
        <strain evidence="1">AT1</strain>
    </source>
</reference>
<gene>
    <name evidence="1" type="ORF">RHMOL_Rhmol11G0245900</name>
</gene>
<protein>
    <submittedName>
        <fullName evidence="1">Uncharacterized protein</fullName>
    </submittedName>
</protein>
<keyword evidence="2" id="KW-1185">Reference proteome</keyword>
<evidence type="ECO:0000313" key="1">
    <source>
        <dbReference type="EMBL" id="KAI8532842.1"/>
    </source>
</evidence>
<comment type="caution">
    <text evidence="1">The sequence shown here is derived from an EMBL/GenBank/DDBJ whole genome shotgun (WGS) entry which is preliminary data.</text>
</comment>